<name>M4UTB3_ACIBA</name>
<feature type="coiled-coil region" evidence="1">
    <location>
        <begin position="223"/>
        <end position="250"/>
    </location>
</feature>
<dbReference type="Pfam" id="PF06412">
    <property type="entry name" value="TraD"/>
    <property type="match status" value="1"/>
</dbReference>
<accession>M4UTB3</accession>
<dbReference type="RefSeq" id="WP_015472975.1">
    <property type="nucleotide sequence ID" value="NC_020818.1"/>
</dbReference>
<dbReference type="InterPro" id="IPR009444">
    <property type="entry name" value="Conjugal_tfr_TraD_a-type"/>
</dbReference>
<proteinExistence type="predicted"/>
<organism evidence="2">
    <name type="scientific">Acinetobacter baumannii</name>
    <dbReference type="NCBI Taxonomy" id="470"/>
    <lineage>
        <taxon>Bacteria</taxon>
        <taxon>Pseudomonadati</taxon>
        <taxon>Pseudomonadota</taxon>
        <taxon>Gammaproteobacteria</taxon>
        <taxon>Moraxellales</taxon>
        <taxon>Moraxellaceae</taxon>
        <taxon>Acinetobacter</taxon>
        <taxon>Acinetobacter calcoaceticus/baumannii complex</taxon>
    </lineage>
</organism>
<sequence length="331" mass="38066">MNNLTRNTGTNDMLNVSKPENVAQMSPVELQNYIEELQQQLVVKENKAFHDAVSAINAIISEKITADGVVDIHTLSEYLKNNHIDTTKVEPVRRQKRKLTHEWVHRENNSLRWAGRGQVIKWLREEMIEKGLDPSDKEAVRSYCEQNLDLKEIMNIEDFKFTEDQKKFVTEEIDRLKKLENKSQTEEIILTLVSNIESGTPTKQQISSFERIMKNEFKKYKARLELEKIKEDEKKLLAGLKKEVQVAQAKDRKKREHKLITIGALFEMVDFPSEDKGIITGMLLSAIENAKNNPSYFDSLKASGDKFINDREQAKKSKSTLVDNSGSVTAE</sequence>
<protein>
    <submittedName>
        <fullName evidence="2">Conjugal transfer protein TraD</fullName>
    </submittedName>
</protein>
<keyword evidence="1" id="KW-0175">Coiled coil</keyword>
<evidence type="ECO:0000256" key="1">
    <source>
        <dbReference type="SAM" id="Coils"/>
    </source>
</evidence>
<keyword evidence="2" id="KW-0614">Plasmid</keyword>
<reference evidence="2" key="1">
    <citation type="journal article" date="2013" name="J. Antimicrob. Chemother.">
        <title>Complete sequence of the blaNDM-1-carrying plasmid pNDM-AB from Acinetobacter baumannii of food animal origin.</title>
        <authorList>
            <person name="Zhang W.J."/>
            <person name="Lu Z."/>
            <person name="Schwarz S."/>
            <person name="Zhang R.M."/>
            <person name="Wang X.M."/>
            <person name="Si W."/>
            <person name="Yu S."/>
            <person name="Chen L."/>
            <person name="Liu S."/>
        </authorList>
    </citation>
    <scope>NUCLEOTIDE SEQUENCE</scope>
    <source>
        <strain evidence="2">GF216</strain>
        <plasmid evidence="2">pNDM-AB</plasmid>
    </source>
</reference>
<geneLocation type="plasmid" evidence="2">
    <name>pNDM-AB</name>
</geneLocation>
<reference evidence="2" key="2">
    <citation type="submission" date="2013-01" db="EMBL/GenBank/DDBJ databases">
        <authorList>
            <person name="Zhang W.-J."/>
            <person name="Lu Z."/>
            <person name="Shwarz S."/>
            <person name="Liu S."/>
        </authorList>
    </citation>
    <scope>NUCLEOTIDE SEQUENCE</scope>
    <source>
        <strain evidence="2">GF216</strain>
        <plasmid evidence="2">pNDM-AB</plasmid>
    </source>
</reference>
<dbReference type="EMBL" id="KC503911">
    <property type="protein sequence ID" value="AGH89020.1"/>
    <property type="molecule type" value="Genomic_DNA"/>
</dbReference>
<dbReference type="AlphaFoldDB" id="M4UTB3"/>
<gene>
    <name evidence="2" type="primary">traD</name>
    <name evidence="2" type="ORF">pNDM-AB_041</name>
</gene>
<evidence type="ECO:0000313" key="2">
    <source>
        <dbReference type="EMBL" id="AGH89020.1"/>
    </source>
</evidence>